<evidence type="ECO:0000256" key="2">
    <source>
        <dbReference type="ARBA" id="ARBA00023043"/>
    </source>
</evidence>
<name>A0A9P5HLN3_9HYPO</name>
<dbReference type="Pfam" id="PF12796">
    <property type="entry name" value="Ank_2"/>
    <property type="match status" value="2"/>
</dbReference>
<keyword evidence="1" id="KW-0677">Repeat</keyword>
<dbReference type="PANTHER" id="PTHR24189">
    <property type="entry name" value="MYOTROPHIN"/>
    <property type="match status" value="1"/>
</dbReference>
<dbReference type="Pfam" id="PF24883">
    <property type="entry name" value="NPHP3_N"/>
    <property type="match status" value="1"/>
</dbReference>
<organism evidence="6 7">
    <name type="scientific">Cylindrodendrum hubeiense</name>
    <dbReference type="NCBI Taxonomy" id="595255"/>
    <lineage>
        <taxon>Eukaryota</taxon>
        <taxon>Fungi</taxon>
        <taxon>Dikarya</taxon>
        <taxon>Ascomycota</taxon>
        <taxon>Pezizomycotina</taxon>
        <taxon>Sordariomycetes</taxon>
        <taxon>Hypocreomycetidae</taxon>
        <taxon>Hypocreales</taxon>
        <taxon>Nectriaceae</taxon>
        <taxon>Cylindrodendrum</taxon>
    </lineage>
</organism>
<feature type="repeat" description="ANK" evidence="3">
    <location>
        <begin position="655"/>
        <end position="687"/>
    </location>
</feature>
<dbReference type="AlphaFoldDB" id="A0A9P5HLN3"/>
<dbReference type="InterPro" id="IPR027417">
    <property type="entry name" value="P-loop_NTPase"/>
</dbReference>
<dbReference type="InterPro" id="IPR050745">
    <property type="entry name" value="Multifunctional_regulatory"/>
</dbReference>
<dbReference type="SUPFAM" id="SSF48403">
    <property type="entry name" value="Ankyrin repeat"/>
    <property type="match status" value="1"/>
</dbReference>
<feature type="repeat" description="ANK" evidence="3">
    <location>
        <begin position="589"/>
        <end position="621"/>
    </location>
</feature>
<dbReference type="SMART" id="SM00248">
    <property type="entry name" value="ANK"/>
    <property type="match status" value="8"/>
</dbReference>
<feature type="domain" description="Nephrocystin 3-like N-terminal" evidence="5">
    <location>
        <begin position="45"/>
        <end position="216"/>
    </location>
</feature>
<dbReference type="Pfam" id="PF13637">
    <property type="entry name" value="Ank_4"/>
    <property type="match status" value="1"/>
</dbReference>
<evidence type="ECO:0000259" key="4">
    <source>
        <dbReference type="Pfam" id="PF22939"/>
    </source>
</evidence>
<dbReference type="PANTHER" id="PTHR24189:SF50">
    <property type="entry name" value="ANKYRIN REPEAT AND SOCS BOX PROTEIN 2"/>
    <property type="match status" value="1"/>
</dbReference>
<protein>
    <submittedName>
        <fullName evidence="6">Uncharacterized protein</fullName>
    </submittedName>
</protein>
<dbReference type="Pfam" id="PF22939">
    <property type="entry name" value="WHD_GPIID"/>
    <property type="match status" value="1"/>
</dbReference>
<dbReference type="Gene3D" id="3.40.50.300">
    <property type="entry name" value="P-loop containing nucleotide triphosphate hydrolases"/>
    <property type="match status" value="1"/>
</dbReference>
<evidence type="ECO:0000313" key="6">
    <source>
        <dbReference type="EMBL" id="KAF7556997.1"/>
    </source>
</evidence>
<dbReference type="InterPro" id="IPR002110">
    <property type="entry name" value="Ankyrin_rpt"/>
</dbReference>
<keyword evidence="2 3" id="KW-0040">ANK repeat</keyword>
<dbReference type="PROSITE" id="PS50088">
    <property type="entry name" value="ANK_REPEAT"/>
    <property type="match status" value="5"/>
</dbReference>
<reference evidence="6" key="1">
    <citation type="submission" date="2020-03" db="EMBL/GenBank/DDBJ databases">
        <title>Draft Genome Sequence of Cylindrodendrum hubeiense.</title>
        <authorList>
            <person name="Buettner E."/>
            <person name="Kellner H."/>
        </authorList>
    </citation>
    <scope>NUCLEOTIDE SEQUENCE</scope>
    <source>
        <strain evidence="6">IHI 201604</strain>
    </source>
</reference>
<dbReference type="PRINTS" id="PR01415">
    <property type="entry name" value="ANKYRIN"/>
</dbReference>
<dbReference type="InterPro" id="IPR036770">
    <property type="entry name" value="Ankyrin_rpt-contain_sf"/>
</dbReference>
<feature type="repeat" description="ANK" evidence="3">
    <location>
        <begin position="721"/>
        <end position="753"/>
    </location>
</feature>
<gene>
    <name evidence="6" type="ORF">G7Z17_g998</name>
</gene>
<accession>A0A9P5HLN3</accession>
<dbReference type="SUPFAM" id="SSF52540">
    <property type="entry name" value="P-loop containing nucleoside triphosphate hydrolases"/>
    <property type="match status" value="1"/>
</dbReference>
<dbReference type="InterPro" id="IPR054471">
    <property type="entry name" value="GPIID_WHD"/>
</dbReference>
<proteinExistence type="predicted"/>
<evidence type="ECO:0000259" key="5">
    <source>
        <dbReference type="Pfam" id="PF24883"/>
    </source>
</evidence>
<feature type="repeat" description="ANK" evidence="3">
    <location>
        <begin position="688"/>
        <end position="720"/>
    </location>
</feature>
<evidence type="ECO:0000256" key="1">
    <source>
        <dbReference type="ARBA" id="ARBA00022737"/>
    </source>
</evidence>
<evidence type="ECO:0000256" key="3">
    <source>
        <dbReference type="PROSITE-ProRule" id="PRU00023"/>
    </source>
</evidence>
<evidence type="ECO:0000313" key="7">
    <source>
        <dbReference type="Proteomes" id="UP000722485"/>
    </source>
</evidence>
<keyword evidence="7" id="KW-1185">Reference proteome</keyword>
<comment type="caution">
    <text evidence="6">The sequence shown here is derived from an EMBL/GenBank/DDBJ whole genome shotgun (WGS) entry which is preliminary data.</text>
</comment>
<dbReference type="OrthoDB" id="163438at2759"/>
<dbReference type="PROSITE" id="PS50297">
    <property type="entry name" value="ANK_REP_REGION"/>
    <property type="match status" value="4"/>
</dbReference>
<dbReference type="Gene3D" id="1.25.40.20">
    <property type="entry name" value="Ankyrin repeat-containing domain"/>
    <property type="match status" value="1"/>
</dbReference>
<dbReference type="Proteomes" id="UP000722485">
    <property type="component" value="Unassembled WGS sequence"/>
</dbReference>
<dbReference type="InterPro" id="IPR056884">
    <property type="entry name" value="NPHP3-like_N"/>
</dbReference>
<sequence length="788" mass="89112">MLQVIEDNNTQVKQIYQEQKERDLLQNLGSNYEDNKNFNPKKVQGTCEWLFGDKKFREWRDKDSSSLLWVSAGPGCGKSVLSRALVDERRLSTNITSTICYFFFKDGDERRNRSNHALCAILHQVFSQDTSGNLIEAALRRERFHRLPENFSELWRILMECTLSPDFGETVCILDALDECDKESRGQLINALRDFYCKQNGRSNSASKLKFLVTSRPYDDLEAYFGKFGTTTYLRFDGDEKSDEIRNEINLVIDHRMDEVAGNFADADRRTISERLKNMKNRTYLWLYLIFNTIEENLSLYRKRSSIERLLSDIPSQVSEAYEKILSRSQDQALSEMLLEIILAAKRPLTLEEANVALTLASQEERPESLGALTSELWPKENFQSTIQNLCGLFISVYDSKLSFIHQTAREFLIHPERQGKWQGRLNVPKSHSTTSKLCLHYLLLPDLPEGKEWPYQDRESSPELEIASLKSQDDEVEIVVYEDSDDIPFEADLHLASYIGNNLVAQDILLEDHGDVNMQERYYGTAILIAAEGGHREVVRMLLDHDVNIEFEGRPGGTALAQASRGGHKEIVQMLLDKGANVNSQNERYGTPLYGASNSGWNEIVQLLFDKGADINLMGGYFTTPLRAADAHDHRVVFDILLDRGADIDDIRGDYDTLLYSAAEEGEKETVQMPLEKGANINMIGGRRGTALHAAIVAGKDEIFQVLLDRDADVRISHPSYGTALQAAAAVGKEEAFRILLDRGADINARGGSFVTAFRAAVWQGNKAIIQMLRDQGAEDVDSHSSE</sequence>
<dbReference type="EMBL" id="JAANBB010000008">
    <property type="protein sequence ID" value="KAF7556997.1"/>
    <property type="molecule type" value="Genomic_DNA"/>
</dbReference>
<feature type="repeat" description="ANK" evidence="3">
    <location>
        <begin position="556"/>
        <end position="588"/>
    </location>
</feature>
<feature type="domain" description="GPI inositol-deacylase winged helix" evidence="4">
    <location>
        <begin position="323"/>
        <end position="419"/>
    </location>
</feature>